<organism evidence="1">
    <name type="scientific">marine sediment metagenome</name>
    <dbReference type="NCBI Taxonomy" id="412755"/>
    <lineage>
        <taxon>unclassified sequences</taxon>
        <taxon>metagenomes</taxon>
        <taxon>ecological metagenomes</taxon>
    </lineage>
</organism>
<sequence>AMVRQTFTTLRSADVPFYEGPEGGNAYVAVSHPHCLHDLKAETGEGSWRNALEYKDSLDNGLFTGEVGMFEGFRFIDSTNCQLQADQTAGTTVSTAVGNTYDVYTNYFVGADAIGKAVGADAHLVVGPITDTLKRFFPLGWYALIGYGAIRPESLHKVYSVSSVGENS</sequence>
<gene>
    <name evidence="1" type="ORF">S01H1_83160</name>
</gene>
<dbReference type="EMBL" id="BARS01056482">
    <property type="protein sequence ID" value="GAG43184.1"/>
    <property type="molecule type" value="Genomic_DNA"/>
</dbReference>
<dbReference type="AlphaFoldDB" id="X0XJ56"/>
<accession>X0XJ56</accession>
<comment type="caution">
    <text evidence="1">The sequence shown here is derived from an EMBL/GenBank/DDBJ whole genome shotgun (WGS) entry which is preliminary data.</text>
</comment>
<reference evidence="1" key="1">
    <citation type="journal article" date="2014" name="Front. Microbiol.">
        <title>High frequency of phylogenetically diverse reductive dehalogenase-homologous genes in deep subseafloor sedimentary metagenomes.</title>
        <authorList>
            <person name="Kawai M."/>
            <person name="Futagami T."/>
            <person name="Toyoda A."/>
            <person name="Takaki Y."/>
            <person name="Nishi S."/>
            <person name="Hori S."/>
            <person name="Arai W."/>
            <person name="Tsubouchi T."/>
            <person name="Morono Y."/>
            <person name="Uchiyama I."/>
            <person name="Ito T."/>
            <person name="Fujiyama A."/>
            <person name="Inagaki F."/>
            <person name="Takami H."/>
        </authorList>
    </citation>
    <scope>NUCLEOTIDE SEQUENCE</scope>
    <source>
        <strain evidence="1">Expedition CK06-06</strain>
    </source>
</reference>
<proteinExistence type="predicted"/>
<name>X0XJ56_9ZZZZ</name>
<protein>
    <submittedName>
        <fullName evidence="1">Uncharacterized protein</fullName>
    </submittedName>
</protein>
<dbReference type="Pfam" id="PF13252">
    <property type="entry name" value="Phage_capsid_3"/>
    <property type="match status" value="1"/>
</dbReference>
<dbReference type="NCBIfam" id="TIGR04387">
    <property type="entry name" value="capsid_maj_N4"/>
    <property type="match status" value="1"/>
</dbReference>
<dbReference type="InterPro" id="IPR025267">
    <property type="entry name" value="ORF017-like"/>
</dbReference>
<evidence type="ECO:0000313" key="1">
    <source>
        <dbReference type="EMBL" id="GAG43184.1"/>
    </source>
</evidence>
<feature type="non-terminal residue" evidence="1">
    <location>
        <position position="1"/>
    </location>
</feature>